<dbReference type="Pfam" id="PF03793">
    <property type="entry name" value="PASTA"/>
    <property type="match status" value="1"/>
</dbReference>
<evidence type="ECO:0000313" key="3">
    <source>
        <dbReference type="Proteomes" id="UP001501126"/>
    </source>
</evidence>
<feature type="domain" description="PASTA" evidence="1">
    <location>
        <begin position="149"/>
        <end position="220"/>
    </location>
</feature>
<sequence length="220" mass="24051">MSNSNNPVKLFSELLGGPLGELISSIGKGVGEAQAALDEGALRQTLELYNSEKDSERSEEEMKLLNLIRSMGYQPTFYTIPETEVEAQISLSMDLNSEQTGIVGKHPLSKYSVNAIPVNAGNVNRYNLQSNAMAKLKFKIVPVPPPSSVPEMRIVPDLMHQKWNDVKAILLSLGFEVQFQNQLGEILSEETLEEKTITAQSIPGGTISTVNTILTLTFTG</sequence>
<dbReference type="RefSeq" id="WP_343787436.1">
    <property type="nucleotide sequence ID" value="NZ_BAAAFH010000011.1"/>
</dbReference>
<dbReference type="CDD" id="cd06577">
    <property type="entry name" value="PASTA_pknB"/>
    <property type="match status" value="1"/>
</dbReference>
<dbReference type="SMART" id="SM00740">
    <property type="entry name" value="PASTA"/>
    <property type="match status" value="1"/>
</dbReference>
<keyword evidence="3" id="KW-1185">Reference proteome</keyword>
<organism evidence="2 3">
    <name type="scientific">Wandonia haliotis</name>
    <dbReference type="NCBI Taxonomy" id="574963"/>
    <lineage>
        <taxon>Bacteria</taxon>
        <taxon>Pseudomonadati</taxon>
        <taxon>Bacteroidota</taxon>
        <taxon>Flavobacteriia</taxon>
        <taxon>Flavobacteriales</taxon>
        <taxon>Crocinitomicaceae</taxon>
        <taxon>Wandonia</taxon>
    </lineage>
</organism>
<dbReference type="Gene3D" id="3.30.10.20">
    <property type="match status" value="1"/>
</dbReference>
<dbReference type="EMBL" id="BAAAFH010000011">
    <property type="protein sequence ID" value="GAA0875688.1"/>
    <property type="molecule type" value="Genomic_DNA"/>
</dbReference>
<proteinExistence type="predicted"/>
<dbReference type="Proteomes" id="UP001501126">
    <property type="component" value="Unassembled WGS sequence"/>
</dbReference>
<accession>A0ABN1MS18</accession>
<name>A0ABN1MS18_9FLAO</name>
<dbReference type="InterPro" id="IPR005543">
    <property type="entry name" value="PASTA_dom"/>
</dbReference>
<comment type="caution">
    <text evidence="2">The sequence shown here is derived from an EMBL/GenBank/DDBJ whole genome shotgun (WGS) entry which is preliminary data.</text>
</comment>
<gene>
    <name evidence="2" type="ORF">GCM10009118_20970</name>
</gene>
<reference evidence="2 3" key="1">
    <citation type="journal article" date="2019" name="Int. J. Syst. Evol. Microbiol.">
        <title>The Global Catalogue of Microorganisms (GCM) 10K type strain sequencing project: providing services to taxonomists for standard genome sequencing and annotation.</title>
        <authorList>
            <consortium name="The Broad Institute Genomics Platform"/>
            <consortium name="The Broad Institute Genome Sequencing Center for Infectious Disease"/>
            <person name="Wu L."/>
            <person name="Ma J."/>
        </authorList>
    </citation>
    <scope>NUCLEOTIDE SEQUENCE [LARGE SCALE GENOMIC DNA]</scope>
    <source>
        <strain evidence="2 3">JCM 16083</strain>
    </source>
</reference>
<protein>
    <recommendedName>
        <fullName evidence="1">PASTA domain-containing protein</fullName>
    </recommendedName>
</protein>
<evidence type="ECO:0000259" key="1">
    <source>
        <dbReference type="SMART" id="SM00740"/>
    </source>
</evidence>
<evidence type="ECO:0000313" key="2">
    <source>
        <dbReference type="EMBL" id="GAA0875688.1"/>
    </source>
</evidence>